<proteinExistence type="predicted"/>
<protein>
    <submittedName>
        <fullName evidence="1">Uncharacterized protein</fullName>
    </submittedName>
</protein>
<organism evidence="1 2">
    <name type="scientific">Rhizobium altiplani</name>
    <dbReference type="NCBI Taxonomy" id="1864509"/>
    <lineage>
        <taxon>Bacteria</taxon>
        <taxon>Pseudomonadati</taxon>
        <taxon>Pseudomonadota</taxon>
        <taxon>Alphaproteobacteria</taxon>
        <taxon>Hyphomicrobiales</taxon>
        <taxon>Rhizobiaceae</taxon>
        <taxon>Rhizobium/Agrobacterium group</taxon>
        <taxon>Rhizobium</taxon>
    </lineage>
</organism>
<reference evidence="1 2" key="1">
    <citation type="submission" date="2015-11" db="EMBL/GenBank/DDBJ databases">
        <title>Draft Genome Sequence of the Strain BR 10423 (Rhizobium sp.) isolated from nodules of Mimosa pudica.</title>
        <authorList>
            <person name="Barauna A.C."/>
            <person name="Zilli J.E."/>
            <person name="Simoes-Araujo J.L."/>
            <person name="Reis V.M."/>
            <person name="James E.K."/>
            <person name="Reis F.B.Jr."/>
            <person name="Rouws L.F."/>
            <person name="Passos S.R."/>
            <person name="Gois S.R."/>
        </authorList>
    </citation>
    <scope>NUCLEOTIDE SEQUENCE [LARGE SCALE GENOMIC DNA]</scope>
    <source>
        <strain evidence="1 2">BR10423</strain>
    </source>
</reference>
<sequence length="149" mass="16785">MHCKFRVTKRALELTIFLSCEEGLSDFENLLDLLWRQECWKAGKSPAADGRHTVSARRRDEALQMQVAQEGTCHSAHGGEPSLIRQICHEYMDDLLVLWIDATVFEHKGTDLLSVNPQCLDSCSSSANEVAHRLMALIRNPHCRELAGP</sequence>
<accession>A0A109JWB3</accession>
<evidence type="ECO:0000313" key="1">
    <source>
        <dbReference type="EMBL" id="KWV56304.1"/>
    </source>
</evidence>
<dbReference type="AlphaFoldDB" id="A0A109JWB3"/>
<dbReference type="EMBL" id="LNCD01000039">
    <property type="protein sequence ID" value="KWV56304.1"/>
    <property type="molecule type" value="Genomic_DNA"/>
</dbReference>
<dbReference type="Proteomes" id="UP000068164">
    <property type="component" value="Unassembled WGS sequence"/>
</dbReference>
<comment type="caution">
    <text evidence="1">The sequence shown here is derived from an EMBL/GenBank/DDBJ whole genome shotgun (WGS) entry which is preliminary data.</text>
</comment>
<name>A0A109JWB3_9HYPH</name>
<keyword evidence="2" id="KW-1185">Reference proteome</keyword>
<gene>
    <name evidence="1" type="ORF">AS026_34510</name>
</gene>
<evidence type="ECO:0000313" key="2">
    <source>
        <dbReference type="Proteomes" id="UP000068164"/>
    </source>
</evidence>